<proteinExistence type="predicted"/>
<keyword evidence="1" id="KW-0812">Transmembrane</keyword>
<evidence type="ECO:0000313" key="3">
    <source>
        <dbReference type="Proteomes" id="UP000184387"/>
    </source>
</evidence>
<protein>
    <submittedName>
        <fullName evidence="2">Uncharacterized protein</fullName>
    </submittedName>
</protein>
<sequence length="50" mass="5534">MFCSLPAMRYLHAATRPIIPNDALREAMLAFALAFPCFWALGEMAVALGY</sequence>
<evidence type="ECO:0000256" key="1">
    <source>
        <dbReference type="SAM" id="Phobius"/>
    </source>
</evidence>
<reference evidence="2 3" key="1">
    <citation type="submission" date="2016-11" db="EMBL/GenBank/DDBJ databases">
        <authorList>
            <person name="Jaros S."/>
            <person name="Januszkiewicz K."/>
            <person name="Wedrychowicz H."/>
        </authorList>
    </citation>
    <scope>NUCLEOTIDE SEQUENCE [LARGE SCALE GENOMIC DNA]</scope>
    <source>
        <strain evidence="2 3">DSM 14916</strain>
    </source>
</reference>
<dbReference type="Proteomes" id="UP000184387">
    <property type="component" value="Unassembled WGS sequence"/>
</dbReference>
<gene>
    <name evidence="2" type="ORF">SAMN02745194_01139</name>
</gene>
<organism evidence="2 3">
    <name type="scientific">Muricoccus roseus</name>
    <dbReference type="NCBI Taxonomy" id="198092"/>
    <lineage>
        <taxon>Bacteria</taxon>
        <taxon>Pseudomonadati</taxon>
        <taxon>Pseudomonadota</taxon>
        <taxon>Alphaproteobacteria</taxon>
        <taxon>Acetobacterales</taxon>
        <taxon>Roseomonadaceae</taxon>
        <taxon>Muricoccus</taxon>
    </lineage>
</organism>
<keyword evidence="1" id="KW-0472">Membrane</keyword>
<keyword evidence="1" id="KW-1133">Transmembrane helix</keyword>
<dbReference type="AlphaFoldDB" id="A0A1M6E790"/>
<name>A0A1M6E790_9PROT</name>
<keyword evidence="3" id="KW-1185">Reference proteome</keyword>
<dbReference type="EMBL" id="FQZF01000005">
    <property type="protein sequence ID" value="SHI81356.1"/>
    <property type="molecule type" value="Genomic_DNA"/>
</dbReference>
<evidence type="ECO:0000313" key="2">
    <source>
        <dbReference type="EMBL" id="SHI81356.1"/>
    </source>
</evidence>
<accession>A0A1M6E790</accession>
<feature type="transmembrane region" description="Helical" evidence="1">
    <location>
        <begin position="27"/>
        <end position="48"/>
    </location>
</feature>
<dbReference type="STRING" id="198092.SAMN02745194_01139"/>